<protein>
    <submittedName>
        <fullName evidence="1">Uncharacterized protein</fullName>
    </submittedName>
</protein>
<organism evidence="1">
    <name type="scientific">uncultured Thermomicrobiales bacterium</name>
    <dbReference type="NCBI Taxonomy" id="1645740"/>
    <lineage>
        <taxon>Bacteria</taxon>
        <taxon>Pseudomonadati</taxon>
        <taxon>Thermomicrobiota</taxon>
        <taxon>Thermomicrobia</taxon>
        <taxon>Thermomicrobiales</taxon>
        <taxon>environmental samples</taxon>
    </lineage>
</organism>
<proteinExistence type="predicted"/>
<evidence type="ECO:0000313" key="1">
    <source>
        <dbReference type="EMBL" id="CAA9548979.1"/>
    </source>
</evidence>
<dbReference type="AlphaFoldDB" id="A0A6J4UF61"/>
<sequence length="61" mass="7133">MQRDHIFTAAMTNVSTGTWSVRKPWLAQWTASARRLSHRLWAESAHQLRCHHLSDWPLHSA</sequence>
<gene>
    <name evidence="1" type="ORF">AVDCRST_MAG43-894</name>
</gene>
<reference evidence="1" key="1">
    <citation type="submission" date="2020-02" db="EMBL/GenBank/DDBJ databases">
        <authorList>
            <person name="Meier V. D."/>
        </authorList>
    </citation>
    <scope>NUCLEOTIDE SEQUENCE</scope>
    <source>
        <strain evidence="1">AVDCRST_MAG43</strain>
    </source>
</reference>
<accession>A0A6J4UF61</accession>
<name>A0A6J4UF61_9BACT</name>
<dbReference type="EMBL" id="CADCWI010000044">
    <property type="protein sequence ID" value="CAA9548979.1"/>
    <property type="molecule type" value="Genomic_DNA"/>
</dbReference>